<sequence>MYDALTESLLATTTSDSDGAYSFTSLPQSVFEVFIDSVDPALSEELLTLGVPGALNGFSKATVGGRSGFGAGVDLSSMTVVSEVSGGFVGRTCLQGQVVTTEQADGCVSRRQVVEPVYGATVNLYDVDTMSVVGSATTSRDGAFAFDLTNGLFAGHEVKVTMELSAAGLAGATVGAVPISCDQYLSNEAVLAHDGDTVSTVVVTAEAVAEHECQSGPVDIVVTVEVPVEPTSTSSSSSSSS</sequence>
<dbReference type="EMBL" id="HBGL01013004">
    <property type="protein sequence ID" value="CAD9305020.1"/>
    <property type="molecule type" value="Transcribed_RNA"/>
</dbReference>
<proteinExistence type="predicted"/>
<gene>
    <name evidence="1" type="ORF">SSP0437_LOCUS10165</name>
</gene>
<dbReference type="AlphaFoldDB" id="A0A7S1YJV0"/>
<reference evidence="1" key="1">
    <citation type="submission" date="2021-01" db="EMBL/GenBank/DDBJ databases">
        <authorList>
            <person name="Corre E."/>
            <person name="Pelletier E."/>
            <person name="Niang G."/>
            <person name="Scheremetjew M."/>
            <person name="Finn R."/>
            <person name="Kale V."/>
            <person name="Holt S."/>
            <person name="Cochrane G."/>
            <person name="Meng A."/>
            <person name="Brown T."/>
            <person name="Cohen L."/>
        </authorList>
    </citation>
    <scope>NUCLEOTIDE SEQUENCE</scope>
    <source>
        <strain evidence="1">ATCC 50979</strain>
    </source>
</reference>
<organism evidence="1">
    <name type="scientific">Sexangularia sp. CB-2014</name>
    <dbReference type="NCBI Taxonomy" id="1486929"/>
    <lineage>
        <taxon>Eukaryota</taxon>
        <taxon>Amoebozoa</taxon>
        <taxon>Tubulinea</taxon>
        <taxon>Elardia</taxon>
        <taxon>Arcellinida</taxon>
        <taxon>Arcellinida incertae sedis</taxon>
        <taxon>Sexangularia</taxon>
    </lineage>
</organism>
<evidence type="ECO:0000313" key="1">
    <source>
        <dbReference type="EMBL" id="CAD9305020.1"/>
    </source>
</evidence>
<name>A0A7S1YJV0_9EUKA</name>
<dbReference type="SUPFAM" id="SSF117074">
    <property type="entry name" value="Hypothetical protein PA1324"/>
    <property type="match status" value="1"/>
</dbReference>
<evidence type="ECO:0008006" key="2">
    <source>
        <dbReference type="Google" id="ProtNLM"/>
    </source>
</evidence>
<accession>A0A7S1YJV0</accession>
<protein>
    <recommendedName>
        <fullName evidence="2">SD-repeat containing protein B domain-containing protein</fullName>
    </recommendedName>
</protein>